<dbReference type="EMBL" id="MLJW01000014">
    <property type="protein sequence ID" value="OIR13511.1"/>
    <property type="molecule type" value="Genomic_DNA"/>
</dbReference>
<dbReference type="PROSITE" id="PS51257">
    <property type="entry name" value="PROKAR_LIPOPROTEIN"/>
    <property type="match status" value="1"/>
</dbReference>
<comment type="caution">
    <text evidence="2">The sequence shown here is derived from an EMBL/GenBank/DDBJ whole genome shotgun (WGS) entry which is preliminary data.</text>
</comment>
<dbReference type="Gene3D" id="2.60.40.10">
    <property type="entry name" value="Immunoglobulins"/>
    <property type="match status" value="1"/>
</dbReference>
<dbReference type="InterPro" id="IPR014756">
    <property type="entry name" value="Ig_E-set"/>
</dbReference>
<dbReference type="InterPro" id="IPR013783">
    <property type="entry name" value="Ig-like_fold"/>
</dbReference>
<proteinExistence type="predicted"/>
<organism evidence="2">
    <name type="scientific">mine drainage metagenome</name>
    <dbReference type="NCBI Taxonomy" id="410659"/>
    <lineage>
        <taxon>unclassified sequences</taxon>
        <taxon>metagenomes</taxon>
        <taxon>ecological metagenomes</taxon>
    </lineage>
</organism>
<gene>
    <name evidence="2" type="ORF">GALL_53270</name>
</gene>
<dbReference type="SUPFAM" id="SSF81296">
    <property type="entry name" value="E set domains"/>
    <property type="match status" value="1"/>
</dbReference>
<accession>A0A1J5SYE6</accession>
<protein>
    <submittedName>
        <fullName evidence="2">IPT/TIG domain protein</fullName>
    </submittedName>
</protein>
<evidence type="ECO:0000259" key="1">
    <source>
        <dbReference type="Pfam" id="PF01833"/>
    </source>
</evidence>
<feature type="domain" description="IPT/TIG" evidence="1">
    <location>
        <begin position="140"/>
        <end position="211"/>
    </location>
</feature>
<dbReference type="Pfam" id="PF01833">
    <property type="entry name" value="TIG"/>
    <property type="match status" value="1"/>
</dbReference>
<name>A0A1J5SYE6_9ZZZZ</name>
<dbReference type="InterPro" id="IPR002909">
    <property type="entry name" value="IPT_dom"/>
</dbReference>
<reference evidence="2" key="1">
    <citation type="submission" date="2016-10" db="EMBL/GenBank/DDBJ databases">
        <title>Sequence of Gallionella enrichment culture.</title>
        <authorList>
            <person name="Poehlein A."/>
            <person name="Muehling M."/>
            <person name="Daniel R."/>
        </authorList>
    </citation>
    <scope>NUCLEOTIDE SEQUENCE</scope>
</reference>
<sequence length="305" mass="32411">MHTKPLSLARKFVVGLFAVFALLALAGCNDVTLTNLTPSTLPENPSEIYTITLRAKRFAGAVQEKSINAVLVVNGQTYPMHKSRLGDGLYECDYQLPPGHDKMVYYFLVNYKALEGGTLRDLQTYTGLQTTTIATRYVLSLEVTRGPVGSRIAVLGRGFTPQDVVMIGNVPARTVFESSTSLSFFVPPVPAGRNYNVTVSNSAGSSPVGTFRVDPASVTVSPSSLSLSSGQSQPLTFTLSYPAADGGQLLDVTTDVPESVIMREVVVPAGQTSVTVNVQGGRPGSGNLYLKGFGDGTIKIPVTVQ</sequence>
<evidence type="ECO:0000313" key="2">
    <source>
        <dbReference type="EMBL" id="OIR13511.1"/>
    </source>
</evidence>
<dbReference type="AlphaFoldDB" id="A0A1J5SYE6"/>